<organism evidence="5 6">
    <name type="scientific">Methylibium petroleiphilum (strain ATCC BAA-1232 / LMG 22953 / PM1)</name>
    <dbReference type="NCBI Taxonomy" id="420662"/>
    <lineage>
        <taxon>Bacteria</taxon>
        <taxon>Pseudomonadati</taxon>
        <taxon>Pseudomonadota</taxon>
        <taxon>Betaproteobacteria</taxon>
        <taxon>Burkholderiales</taxon>
        <taxon>Sphaerotilaceae</taxon>
        <taxon>Methylibium</taxon>
    </lineage>
</organism>
<dbReference type="InterPro" id="IPR011990">
    <property type="entry name" value="TPR-like_helical_dom_sf"/>
</dbReference>
<proteinExistence type="predicted"/>
<sequence>METRMHKAASWILKPERWKLPAAFRTVSRPVFAVSAPAGYGKSTLLSEWREEVIALGYRVVWLLVDGDDQDGDKLAIDLLHAFSPADTERSQSLVNGVGDRGKRAVIMALVAEMASRQERTVLFVDDVHWLSDNTAATLLRPLIRHQPERMALVLSGRANLSSLSSEAALDRRLHVVDHIQLAFNQSDIAQILRQYSVKPRQALVQAIYERSEGWPAIVRLIAMTLHSDEESQNNLLQGLLERPQAISEYLSEVLLSQLPDRAAQLLLCLAMLRRFNGRLVAAATEMSDAEAVLAELQRRALPISRSNDAMLPYALHPIVRDFLLIRIRRQGINQIGPYVERALAWLTDNGRIDAAIDLSLDVGNVKNAAALIDHYARTMARYQGRHATFLYWANKLPLEALAQFPEIRVKQAWSLAVLRRAAEAKAVLAKLIIEFAEPTNRPDAASHGFDDQRLSRIRQAVELERCTVPTLCDRAQDAAPYARSWLSRWPDAEPIDLAIANIVVGCGAMADTDFEVSLAHLRTAQRYVDECKGYYVKAWVDMWLATVLSKQGRYRQALYECDEAVTAVATHLGGETAVEIMLHAIRAPLLYEMNRLEEAGAALEHGLTALIEQTSVDSIIMGHVALARLQNAQGSHLDALETLAEGEVIGRTHGLSRLVVALAAERIDLLLRHRELGQAQAQWLELQNFSECGPADAFESAMSDKAPRIESRIALLKGNNSVACELTEPALQRAIRTGQKRKQVELLLIRALAAQAGKEHERAGDALQRAIEVAMSEGYVRVFVDEGEQMRLLLISAAGLAARASSPTGEYLRQILAAFSVQKSDPKTSAFIAGAESLTGRELKILRRLQSDLSNRQLADTLYITEGTLKWHLKNIYGKLNVTNRLTAVTAGRKLGLLDS</sequence>
<dbReference type="Pfam" id="PF25873">
    <property type="entry name" value="WHD_MalT"/>
    <property type="match status" value="1"/>
</dbReference>
<dbReference type="AlphaFoldDB" id="A2SP76"/>
<geneLocation type="plasmid" evidence="5 6">
    <name>RPME01</name>
</geneLocation>
<gene>
    <name evidence="5" type="ordered locus">Mpe_B0601</name>
</gene>
<keyword evidence="1" id="KW-0805">Transcription regulation</keyword>
<dbReference type="eggNOG" id="COG2909">
    <property type="taxonomic scope" value="Bacteria"/>
</dbReference>
<dbReference type="PRINTS" id="PR00038">
    <property type="entry name" value="HTHLUXR"/>
</dbReference>
<dbReference type="SUPFAM" id="SSF46894">
    <property type="entry name" value="C-terminal effector domain of the bipartite response regulators"/>
    <property type="match status" value="1"/>
</dbReference>
<keyword evidence="6" id="KW-1185">Reference proteome</keyword>
<dbReference type="InterPro" id="IPR027417">
    <property type="entry name" value="P-loop_NTPase"/>
</dbReference>
<feature type="domain" description="HTH luxR-type" evidence="4">
    <location>
        <begin position="832"/>
        <end position="897"/>
    </location>
</feature>
<accession>A2SP76</accession>
<evidence type="ECO:0000313" key="5">
    <source>
        <dbReference type="EMBL" id="ABM97365.1"/>
    </source>
</evidence>
<dbReference type="KEGG" id="mpt:Mpe_B0601"/>
<dbReference type="InterPro" id="IPR059106">
    <property type="entry name" value="WHD_MalT"/>
</dbReference>
<dbReference type="Proteomes" id="UP000000366">
    <property type="component" value="Plasmid RPME01"/>
</dbReference>
<evidence type="ECO:0000259" key="4">
    <source>
        <dbReference type="PROSITE" id="PS50043"/>
    </source>
</evidence>
<dbReference type="InterPro" id="IPR041617">
    <property type="entry name" value="TPR_MalT"/>
</dbReference>
<evidence type="ECO:0000256" key="2">
    <source>
        <dbReference type="ARBA" id="ARBA00023125"/>
    </source>
</evidence>
<dbReference type="GO" id="GO:0003677">
    <property type="term" value="F:DNA binding"/>
    <property type="evidence" value="ECO:0007669"/>
    <property type="project" value="UniProtKB-KW"/>
</dbReference>
<evidence type="ECO:0000256" key="3">
    <source>
        <dbReference type="ARBA" id="ARBA00023163"/>
    </source>
</evidence>
<keyword evidence="5" id="KW-0614">Plasmid</keyword>
<keyword evidence="2" id="KW-0238">DNA-binding</keyword>
<dbReference type="InterPro" id="IPR000792">
    <property type="entry name" value="Tscrpt_reg_LuxR_C"/>
</dbReference>
<keyword evidence="3" id="KW-0804">Transcription</keyword>
<dbReference type="SUPFAM" id="SSF52540">
    <property type="entry name" value="P-loop containing nucleoside triphosphate hydrolases"/>
    <property type="match status" value="1"/>
</dbReference>
<dbReference type="InterPro" id="IPR041664">
    <property type="entry name" value="AAA_16"/>
</dbReference>
<dbReference type="SUPFAM" id="SSF48452">
    <property type="entry name" value="TPR-like"/>
    <property type="match status" value="1"/>
</dbReference>
<dbReference type="GO" id="GO:0016887">
    <property type="term" value="F:ATP hydrolysis activity"/>
    <property type="evidence" value="ECO:0007669"/>
    <property type="project" value="InterPro"/>
</dbReference>
<dbReference type="Pfam" id="PF13191">
    <property type="entry name" value="AAA_16"/>
    <property type="match status" value="1"/>
</dbReference>
<dbReference type="Gene3D" id="3.40.50.300">
    <property type="entry name" value="P-loop containing nucleotide triphosphate hydrolases"/>
    <property type="match status" value="1"/>
</dbReference>
<dbReference type="PANTHER" id="PTHR44688">
    <property type="entry name" value="DNA-BINDING TRANSCRIPTIONAL ACTIVATOR DEVR_DOSR"/>
    <property type="match status" value="1"/>
</dbReference>
<dbReference type="EMBL" id="CP000556">
    <property type="protein sequence ID" value="ABM97365.1"/>
    <property type="molecule type" value="Genomic_DNA"/>
</dbReference>
<evidence type="ECO:0000313" key="6">
    <source>
        <dbReference type="Proteomes" id="UP000000366"/>
    </source>
</evidence>
<name>A2SP76_METPP</name>
<dbReference type="SMART" id="SM00421">
    <property type="entry name" value="HTH_LUXR"/>
    <property type="match status" value="1"/>
</dbReference>
<evidence type="ECO:0000256" key="1">
    <source>
        <dbReference type="ARBA" id="ARBA00023015"/>
    </source>
</evidence>
<dbReference type="GO" id="GO:0006355">
    <property type="term" value="P:regulation of DNA-templated transcription"/>
    <property type="evidence" value="ECO:0007669"/>
    <property type="project" value="InterPro"/>
</dbReference>
<reference evidence="5 6" key="1">
    <citation type="journal article" date="2007" name="J. Bacteriol.">
        <title>Whole-genome analysis of the methyl tert-butyl ether-degrading beta-proteobacterium Methylibium petroleiphilum PM1.</title>
        <authorList>
            <person name="Kane S.R."/>
            <person name="Chakicherla A.Y."/>
            <person name="Chain P.S.G."/>
            <person name="Schmidt R."/>
            <person name="Shin M.W."/>
            <person name="Legler T.C."/>
            <person name="Scow K.M."/>
            <person name="Larimer F.W."/>
            <person name="Lucas S.M."/>
            <person name="Richardson P.M."/>
            <person name="Hristova K.R."/>
        </authorList>
    </citation>
    <scope>NUCLEOTIDE SEQUENCE [LARGE SCALE GENOMIC DNA]</scope>
    <source>
        <strain evidence="6">ATCC BAA-1232 / LMG 22953 / PM1</strain>
        <plasmid evidence="5 6">RPME01</plasmid>
    </source>
</reference>
<dbReference type="HOGENOM" id="CLU_006325_3_1_4"/>
<dbReference type="PROSITE" id="PS50043">
    <property type="entry name" value="HTH_LUXR_2"/>
    <property type="match status" value="1"/>
</dbReference>
<dbReference type="Gene3D" id="1.25.40.10">
    <property type="entry name" value="Tetratricopeptide repeat domain"/>
    <property type="match status" value="1"/>
</dbReference>
<dbReference type="CDD" id="cd06170">
    <property type="entry name" value="LuxR_C_like"/>
    <property type="match status" value="1"/>
</dbReference>
<dbReference type="InterPro" id="IPR016032">
    <property type="entry name" value="Sig_transdc_resp-reg_C-effctor"/>
</dbReference>
<dbReference type="InterPro" id="IPR036388">
    <property type="entry name" value="WH-like_DNA-bd_sf"/>
</dbReference>
<protein>
    <submittedName>
        <fullName evidence="5">ATP-dependent transcriptional regulator-like protein protein</fullName>
    </submittedName>
</protein>
<dbReference type="PANTHER" id="PTHR44688:SF16">
    <property type="entry name" value="DNA-BINDING TRANSCRIPTIONAL ACTIVATOR DEVR_DOSR"/>
    <property type="match status" value="1"/>
</dbReference>
<dbReference type="Gene3D" id="1.10.10.10">
    <property type="entry name" value="Winged helix-like DNA-binding domain superfamily/Winged helix DNA-binding domain"/>
    <property type="match status" value="1"/>
</dbReference>
<dbReference type="Pfam" id="PF00196">
    <property type="entry name" value="GerE"/>
    <property type="match status" value="1"/>
</dbReference>
<dbReference type="Pfam" id="PF17874">
    <property type="entry name" value="TPR_MalT"/>
    <property type="match status" value="1"/>
</dbReference>